<dbReference type="SMART" id="SM00530">
    <property type="entry name" value="HTH_XRE"/>
    <property type="match status" value="1"/>
</dbReference>
<proteinExistence type="predicted"/>
<dbReference type="EMBL" id="BAAANS010000101">
    <property type="protein sequence ID" value="GAA2124520.1"/>
    <property type="molecule type" value="Genomic_DNA"/>
</dbReference>
<accession>A0ABN2YBG7</accession>
<sequence length="203" mass="21491">MSSGSGEAPPTLSVSDAVAMRVREARARRGWTTKQTAEACAAAGVKTLTAATLANIETGRRTQDGTRRREISVDELAALAAVLDLSPTHLLGLPDNAEPGTKIRITPGLAFDDGALLLDWFRGQRPLPGTDARQFYSAALQRMPAEDGQKAVADLTRSVLEERAAQLTASVNSTMARVQEAIRAGATEEEIAALFQPGPADPK</sequence>
<comment type="caution">
    <text evidence="2">The sequence shown here is derived from an EMBL/GenBank/DDBJ whole genome shotgun (WGS) entry which is preliminary data.</text>
</comment>
<evidence type="ECO:0000313" key="2">
    <source>
        <dbReference type="EMBL" id="GAA2124520.1"/>
    </source>
</evidence>
<dbReference type="InterPro" id="IPR001387">
    <property type="entry name" value="Cro/C1-type_HTH"/>
</dbReference>
<keyword evidence="3" id="KW-1185">Reference proteome</keyword>
<dbReference type="SUPFAM" id="SSF47413">
    <property type="entry name" value="lambda repressor-like DNA-binding domains"/>
    <property type="match status" value="1"/>
</dbReference>
<dbReference type="Proteomes" id="UP001500897">
    <property type="component" value="Unassembled WGS sequence"/>
</dbReference>
<gene>
    <name evidence="2" type="ORF">GCM10009759_76260</name>
</gene>
<name>A0ABN2YBG7_9ACTN</name>
<dbReference type="InterPro" id="IPR010982">
    <property type="entry name" value="Lambda_DNA-bd_dom_sf"/>
</dbReference>
<dbReference type="CDD" id="cd00093">
    <property type="entry name" value="HTH_XRE"/>
    <property type="match status" value="1"/>
</dbReference>
<evidence type="ECO:0000259" key="1">
    <source>
        <dbReference type="PROSITE" id="PS50943"/>
    </source>
</evidence>
<dbReference type="PROSITE" id="PS50943">
    <property type="entry name" value="HTH_CROC1"/>
    <property type="match status" value="1"/>
</dbReference>
<reference evidence="2 3" key="1">
    <citation type="journal article" date="2019" name="Int. J. Syst. Evol. Microbiol.">
        <title>The Global Catalogue of Microorganisms (GCM) 10K type strain sequencing project: providing services to taxonomists for standard genome sequencing and annotation.</title>
        <authorList>
            <consortium name="The Broad Institute Genomics Platform"/>
            <consortium name="The Broad Institute Genome Sequencing Center for Infectious Disease"/>
            <person name="Wu L."/>
            <person name="Ma J."/>
        </authorList>
    </citation>
    <scope>NUCLEOTIDE SEQUENCE [LARGE SCALE GENOMIC DNA]</scope>
    <source>
        <strain evidence="2 3">JCM 14559</strain>
    </source>
</reference>
<feature type="domain" description="HTH cro/C1-type" evidence="1">
    <location>
        <begin position="22"/>
        <end position="90"/>
    </location>
</feature>
<dbReference type="Gene3D" id="1.10.260.40">
    <property type="entry name" value="lambda repressor-like DNA-binding domains"/>
    <property type="match status" value="1"/>
</dbReference>
<dbReference type="RefSeq" id="WP_344559088.1">
    <property type="nucleotide sequence ID" value="NZ_BAAANS010000101.1"/>
</dbReference>
<organism evidence="2 3">
    <name type="scientific">Kitasatospora saccharophila</name>
    <dbReference type="NCBI Taxonomy" id="407973"/>
    <lineage>
        <taxon>Bacteria</taxon>
        <taxon>Bacillati</taxon>
        <taxon>Actinomycetota</taxon>
        <taxon>Actinomycetes</taxon>
        <taxon>Kitasatosporales</taxon>
        <taxon>Streptomycetaceae</taxon>
        <taxon>Kitasatospora</taxon>
    </lineage>
</organism>
<protein>
    <recommendedName>
        <fullName evidence="1">HTH cro/C1-type domain-containing protein</fullName>
    </recommendedName>
</protein>
<evidence type="ECO:0000313" key="3">
    <source>
        <dbReference type="Proteomes" id="UP001500897"/>
    </source>
</evidence>